<keyword evidence="1" id="KW-0677">Repeat</keyword>
<proteinExistence type="predicted"/>
<dbReference type="Gene3D" id="1.10.238.10">
    <property type="entry name" value="EF-hand"/>
    <property type="match status" value="2"/>
</dbReference>
<dbReference type="InterPro" id="IPR018247">
    <property type="entry name" value="EF_Hand_1_Ca_BS"/>
</dbReference>
<accession>A0A085M1T1</accession>
<dbReference type="Proteomes" id="UP000030764">
    <property type="component" value="Unassembled WGS sequence"/>
</dbReference>
<dbReference type="Pfam" id="PF13833">
    <property type="entry name" value="EF-hand_8"/>
    <property type="match status" value="1"/>
</dbReference>
<keyword evidence="2" id="KW-0106">Calcium</keyword>
<evidence type="ECO:0000259" key="4">
    <source>
        <dbReference type="PROSITE" id="PS50222"/>
    </source>
</evidence>
<dbReference type="GO" id="GO:0016460">
    <property type="term" value="C:myosin II complex"/>
    <property type="evidence" value="ECO:0007669"/>
    <property type="project" value="TreeGrafter"/>
</dbReference>
<dbReference type="PROSITE" id="PS00018">
    <property type="entry name" value="EF_HAND_1"/>
    <property type="match status" value="1"/>
</dbReference>
<dbReference type="PROSITE" id="PS50222">
    <property type="entry name" value="EF_HAND_2"/>
    <property type="match status" value="1"/>
</dbReference>
<dbReference type="EMBL" id="KL363242">
    <property type="protein sequence ID" value="KFD51177.1"/>
    <property type="molecule type" value="Genomic_DNA"/>
</dbReference>
<evidence type="ECO:0000256" key="2">
    <source>
        <dbReference type="ARBA" id="ARBA00022837"/>
    </source>
</evidence>
<dbReference type="InterPro" id="IPR050230">
    <property type="entry name" value="CALM/Myosin/TropC-like"/>
</dbReference>
<evidence type="ECO:0000313" key="6">
    <source>
        <dbReference type="Proteomes" id="UP000030764"/>
    </source>
</evidence>
<dbReference type="InterPro" id="IPR002048">
    <property type="entry name" value="EF_hand_dom"/>
</dbReference>
<protein>
    <recommendedName>
        <fullName evidence="4">EF-hand domain-containing protein</fullName>
    </recommendedName>
</protein>
<dbReference type="AlphaFoldDB" id="A0A085M1T1"/>
<keyword evidence="6" id="KW-1185">Reference proteome</keyword>
<dbReference type="FunFam" id="1.10.238.10:FF:000003">
    <property type="entry name" value="Calmodulin A"/>
    <property type="match status" value="1"/>
</dbReference>
<evidence type="ECO:0000256" key="1">
    <source>
        <dbReference type="ARBA" id="ARBA00022737"/>
    </source>
</evidence>
<dbReference type="PANTHER" id="PTHR23048">
    <property type="entry name" value="MYOSIN LIGHT CHAIN 1, 3"/>
    <property type="match status" value="1"/>
</dbReference>
<dbReference type="PANTHER" id="PTHR23048:SF59">
    <property type="entry name" value="EF-HAND SUPERFAMILY PROTEIN"/>
    <property type="match status" value="1"/>
</dbReference>
<dbReference type="SUPFAM" id="SSF47473">
    <property type="entry name" value="EF-hand"/>
    <property type="match status" value="1"/>
</dbReference>
<dbReference type="InterPro" id="IPR011992">
    <property type="entry name" value="EF-hand-dom_pair"/>
</dbReference>
<feature type="region of interest" description="Disordered" evidence="3">
    <location>
        <begin position="63"/>
        <end position="88"/>
    </location>
</feature>
<name>A0A085M1T1_9BILA</name>
<feature type="domain" description="EF-hand" evidence="4">
    <location>
        <begin position="255"/>
        <end position="290"/>
    </location>
</feature>
<evidence type="ECO:0000256" key="3">
    <source>
        <dbReference type="SAM" id="MobiDB-lite"/>
    </source>
</evidence>
<sequence>MASRVRRRRKGAEGKQRITAQQCKEIEGVFKLYDPEASGKMDVKNLKGFQTMNDEETMEFVSNKADTEEDEEQQGEEKSGPSTTPSNNAALLCLEQGLRWYEAQEGGLWSAQGAIGCRGGNAVPGFIAICIRRRPSSLDTTVACSTGSRKWKLAVHLRQCTGRGGRPTNFDVASFAMRALGFEPKTEDVKTVLNEFNIEGEVSSSEFLDIIAAKYAENGSRNEIMKAYTMFIGGHCGKITFDDLKRVARELGETISDEELREMIEEADCNKDGMIDQEEFYQLMKKTNIY</sequence>
<gene>
    <name evidence="5" type="ORF">M513_07941</name>
</gene>
<organism evidence="5 6">
    <name type="scientific">Trichuris suis</name>
    <name type="common">pig whipworm</name>
    <dbReference type="NCBI Taxonomy" id="68888"/>
    <lineage>
        <taxon>Eukaryota</taxon>
        <taxon>Metazoa</taxon>
        <taxon>Ecdysozoa</taxon>
        <taxon>Nematoda</taxon>
        <taxon>Enoplea</taxon>
        <taxon>Dorylaimia</taxon>
        <taxon>Trichinellida</taxon>
        <taxon>Trichuridae</taxon>
        <taxon>Trichuris</taxon>
    </lineage>
</organism>
<reference evidence="5 6" key="1">
    <citation type="journal article" date="2014" name="Nat. Genet.">
        <title>Genome and transcriptome of the porcine whipworm Trichuris suis.</title>
        <authorList>
            <person name="Jex A.R."/>
            <person name="Nejsum P."/>
            <person name="Schwarz E.M."/>
            <person name="Hu L."/>
            <person name="Young N.D."/>
            <person name="Hall R.S."/>
            <person name="Korhonen P.K."/>
            <person name="Liao S."/>
            <person name="Thamsborg S."/>
            <person name="Xia J."/>
            <person name="Xu P."/>
            <person name="Wang S."/>
            <person name="Scheerlinck J.P."/>
            <person name="Hofmann A."/>
            <person name="Sternberg P.W."/>
            <person name="Wang J."/>
            <person name="Gasser R.B."/>
        </authorList>
    </citation>
    <scope>NUCLEOTIDE SEQUENCE [LARGE SCALE GENOMIC DNA]</scope>
    <source>
        <strain evidence="5">DCEP-RM93M</strain>
    </source>
</reference>
<dbReference type="GO" id="GO:0005509">
    <property type="term" value="F:calcium ion binding"/>
    <property type="evidence" value="ECO:0007669"/>
    <property type="project" value="InterPro"/>
</dbReference>
<dbReference type="CDD" id="cd00051">
    <property type="entry name" value="EFh"/>
    <property type="match status" value="1"/>
</dbReference>
<dbReference type="SMART" id="SM00054">
    <property type="entry name" value="EFh"/>
    <property type="match status" value="2"/>
</dbReference>
<evidence type="ECO:0000313" key="5">
    <source>
        <dbReference type="EMBL" id="KFD51177.1"/>
    </source>
</evidence>